<evidence type="ECO:0000313" key="1">
    <source>
        <dbReference type="EMBL" id="KZT00560.1"/>
    </source>
</evidence>
<dbReference type="Proteomes" id="UP000076871">
    <property type="component" value="Unassembled WGS sequence"/>
</dbReference>
<dbReference type="AlphaFoldDB" id="A0A165B9L9"/>
<reference evidence="1 2" key="1">
    <citation type="journal article" date="2016" name="Mol. Biol. Evol.">
        <title>Comparative Genomics of Early-Diverging Mushroom-Forming Fungi Provides Insights into the Origins of Lignocellulose Decay Capabilities.</title>
        <authorList>
            <person name="Nagy L.G."/>
            <person name="Riley R."/>
            <person name="Tritt A."/>
            <person name="Adam C."/>
            <person name="Daum C."/>
            <person name="Floudas D."/>
            <person name="Sun H."/>
            <person name="Yadav J.S."/>
            <person name="Pangilinan J."/>
            <person name="Larsson K.H."/>
            <person name="Matsuura K."/>
            <person name="Barry K."/>
            <person name="Labutti K."/>
            <person name="Kuo R."/>
            <person name="Ohm R.A."/>
            <person name="Bhattacharya S.S."/>
            <person name="Shirouzu T."/>
            <person name="Yoshinaga Y."/>
            <person name="Martin F.M."/>
            <person name="Grigoriev I.V."/>
            <person name="Hibbett D.S."/>
        </authorList>
    </citation>
    <scope>NUCLEOTIDE SEQUENCE [LARGE SCALE GENOMIC DNA]</scope>
    <source>
        <strain evidence="1 2">93-53</strain>
    </source>
</reference>
<dbReference type="RefSeq" id="XP_040758300.1">
    <property type="nucleotide sequence ID" value="XM_040902849.1"/>
</dbReference>
<protein>
    <submittedName>
        <fullName evidence="1">Uncharacterized protein</fullName>
    </submittedName>
</protein>
<name>A0A165B9L9_9APHY</name>
<evidence type="ECO:0000313" key="2">
    <source>
        <dbReference type="Proteomes" id="UP000076871"/>
    </source>
</evidence>
<gene>
    <name evidence="1" type="ORF">LAESUDRAFT_535024</name>
</gene>
<dbReference type="EMBL" id="KV427682">
    <property type="protein sequence ID" value="KZT00560.1"/>
    <property type="molecule type" value="Genomic_DNA"/>
</dbReference>
<dbReference type="GeneID" id="63819880"/>
<sequence>MRDHTVARPLLQLRLSQSGATQSPLPFFELSNSGGAGVTESQTCSVALSYFAMQLTARTSDAYLSGVASQGLTGVR</sequence>
<proteinExistence type="predicted"/>
<keyword evidence="2" id="KW-1185">Reference proteome</keyword>
<dbReference type="InParanoid" id="A0A165B9L9"/>
<accession>A0A165B9L9</accession>
<organism evidence="1 2">
    <name type="scientific">Laetiporus sulphureus 93-53</name>
    <dbReference type="NCBI Taxonomy" id="1314785"/>
    <lineage>
        <taxon>Eukaryota</taxon>
        <taxon>Fungi</taxon>
        <taxon>Dikarya</taxon>
        <taxon>Basidiomycota</taxon>
        <taxon>Agaricomycotina</taxon>
        <taxon>Agaricomycetes</taxon>
        <taxon>Polyporales</taxon>
        <taxon>Laetiporus</taxon>
    </lineage>
</organism>